<comment type="caution">
    <text evidence="1">The sequence shown here is derived from an EMBL/GenBank/DDBJ whole genome shotgun (WGS) entry which is preliminary data.</text>
</comment>
<dbReference type="Proteomes" id="UP001159405">
    <property type="component" value="Unassembled WGS sequence"/>
</dbReference>
<accession>A0ABN8NPA6</accession>
<sequence>MHDLILSHHSLIPSFASLGAWWEDLKVSIRRACVDFSVEKRKRLNRDHDLLTKQLIRAKQLVFSGDSRFLDTVNDLETKLSSLINKSCEGVKIRSRARWLEEG</sequence>
<keyword evidence="2" id="KW-1185">Reference proteome</keyword>
<gene>
    <name evidence="1" type="ORF">PLOB_00022788</name>
</gene>
<reference evidence="1 2" key="1">
    <citation type="submission" date="2022-05" db="EMBL/GenBank/DDBJ databases">
        <authorList>
            <consortium name="Genoscope - CEA"/>
            <person name="William W."/>
        </authorList>
    </citation>
    <scope>NUCLEOTIDE SEQUENCE [LARGE SCALE GENOMIC DNA]</scope>
</reference>
<protein>
    <submittedName>
        <fullName evidence="1">Uncharacterized protein</fullName>
    </submittedName>
</protein>
<evidence type="ECO:0000313" key="2">
    <source>
        <dbReference type="Proteomes" id="UP001159405"/>
    </source>
</evidence>
<evidence type="ECO:0000313" key="1">
    <source>
        <dbReference type="EMBL" id="CAH3114890.1"/>
    </source>
</evidence>
<proteinExistence type="predicted"/>
<dbReference type="EMBL" id="CALNXK010000027">
    <property type="protein sequence ID" value="CAH3114890.1"/>
    <property type="molecule type" value="Genomic_DNA"/>
</dbReference>
<organism evidence="1 2">
    <name type="scientific">Porites lobata</name>
    <dbReference type="NCBI Taxonomy" id="104759"/>
    <lineage>
        <taxon>Eukaryota</taxon>
        <taxon>Metazoa</taxon>
        <taxon>Cnidaria</taxon>
        <taxon>Anthozoa</taxon>
        <taxon>Hexacorallia</taxon>
        <taxon>Scleractinia</taxon>
        <taxon>Fungiina</taxon>
        <taxon>Poritidae</taxon>
        <taxon>Porites</taxon>
    </lineage>
</organism>
<name>A0ABN8NPA6_9CNID</name>